<reference evidence="2" key="1">
    <citation type="submission" date="2021-02" db="EMBL/GenBank/DDBJ databases">
        <authorList>
            <person name="Nowell W R."/>
        </authorList>
    </citation>
    <scope>NUCLEOTIDE SEQUENCE</scope>
</reference>
<feature type="non-terminal residue" evidence="2">
    <location>
        <position position="1"/>
    </location>
</feature>
<sequence>GWIVTTGFKTGVVQLVGEAIHDHKVTNPRSHIVAIGCSKWGAAKNRASLILVNV</sequence>
<evidence type="ECO:0000313" key="3">
    <source>
        <dbReference type="EMBL" id="CAF4755314.1"/>
    </source>
</evidence>
<organism evidence="2 5">
    <name type="scientific">Rotaria magnacalcarata</name>
    <dbReference type="NCBI Taxonomy" id="392030"/>
    <lineage>
        <taxon>Eukaryota</taxon>
        <taxon>Metazoa</taxon>
        <taxon>Spiralia</taxon>
        <taxon>Gnathifera</taxon>
        <taxon>Rotifera</taxon>
        <taxon>Eurotatoria</taxon>
        <taxon>Bdelloidea</taxon>
        <taxon>Philodinida</taxon>
        <taxon>Philodinidae</taxon>
        <taxon>Rotaria</taxon>
    </lineage>
</organism>
<evidence type="ECO:0000259" key="1">
    <source>
        <dbReference type="Pfam" id="PF18139"/>
    </source>
</evidence>
<evidence type="ECO:0000313" key="5">
    <source>
        <dbReference type="Proteomes" id="UP000681967"/>
    </source>
</evidence>
<dbReference type="Proteomes" id="UP000681967">
    <property type="component" value="Unassembled WGS sequence"/>
</dbReference>
<dbReference type="Proteomes" id="UP000681720">
    <property type="component" value="Unassembled WGS sequence"/>
</dbReference>
<dbReference type="EMBL" id="CAJOBJ010139141">
    <property type="protein sequence ID" value="CAF4755314.1"/>
    <property type="molecule type" value="Genomic_DNA"/>
</dbReference>
<protein>
    <recommendedName>
        <fullName evidence="1">TRPM SLOG domain-containing protein</fullName>
    </recommendedName>
</protein>
<dbReference type="Pfam" id="PF18139">
    <property type="entry name" value="LSDAT_euk"/>
    <property type="match status" value="1"/>
</dbReference>
<gene>
    <name evidence="2" type="ORF">BYL167_LOCUS31706</name>
    <name evidence="3" type="ORF">GIL414_LOCUS45324</name>
    <name evidence="4" type="ORF">SMN809_LOCUS52909</name>
</gene>
<evidence type="ECO:0000313" key="2">
    <source>
        <dbReference type="EMBL" id="CAF4404667.1"/>
    </source>
</evidence>
<dbReference type="EMBL" id="CAJOBI010180707">
    <property type="protein sequence ID" value="CAF4925150.1"/>
    <property type="molecule type" value="Genomic_DNA"/>
</dbReference>
<dbReference type="Proteomes" id="UP000676336">
    <property type="component" value="Unassembled WGS sequence"/>
</dbReference>
<accession>A0A8S2VXM3</accession>
<proteinExistence type="predicted"/>
<dbReference type="AlphaFoldDB" id="A0A8S2VXM3"/>
<evidence type="ECO:0000313" key="4">
    <source>
        <dbReference type="EMBL" id="CAF4925150.1"/>
    </source>
</evidence>
<name>A0A8S2VXM3_9BILA</name>
<feature type="domain" description="TRPM SLOG" evidence="1">
    <location>
        <begin position="2"/>
        <end position="50"/>
    </location>
</feature>
<dbReference type="EMBL" id="CAJOBH010056557">
    <property type="protein sequence ID" value="CAF4404667.1"/>
    <property type="molecule type" value="Genomic_DNA"/>
</dbReference>
<dbReference type="InterPro" id="IPR041491">
    <property type="entry name" value="TRPM_SLOG"/>
</dbReference>
<comment type="caution">
    <text evidence="2">The sequence shown here is derived from an EMBL/GenBank/DDBJ whole genome shotgun (WGS) entry which is preliminary data.</text>
</comment>